<comment type="caution">
    <text evidence="23">The sequence shown here is derived from an EMBL/GenBank/DDBJ whole genome shotgun (WGS) entry which is preliminary data.</text>
</comment>
<dbReference type="Proteomes" id="UP000225706">
    <property type="component" value="Unassembled WGS sequence"/>
</dbReference>
<dbReference type="PROSITE" id="PS50038">
    <property type="entry name" value="FZ"/>
    <property type="match status" value="1"/>
</dbReference>
<keyword evidence="15" id="KW-0966">Cell projection</keyword>
<dbReference type="AlphaFoldDB" id="A0A2B4RK72"/>
<dbReference type="PANTHER" id="PTHR11309">
    <property type="entry name" value="FRIZZLED"/>
    <property type="match status" value="1"/>
</dbReference>
<dbReference type="GO" id="GO:0004930">
    <property type="term" value="F:G protein-coupled receptor activity"/>
    <property type="evidence" value="ECO:0007669"/>
    <property type="project" value="UniProtKB-KW"/>
</dbReference>
<dbReference type="STRING" id="50429.A0A2B4RK72"/>
<comment type="similarity">
    <text evidence="3">Belongs to the G-protein coupled receptor Fz/Smo family.</text>
</comment>
<dbReference type="SMART" id="SM00063">
    <property type="entry name" value="FRI"/>
    <property type="match status" value="1"/>
</dbReference>
<evidence type="ECO:0000256" key="1">
    <source>
        <dbReference type="ARBA" id="ARBA00004138"/>
    </source>
</evidence>
<dbReference type="GO" id="GO:0009888">
    <property type="term" value="P:tissue development"/>
    <property type="evidence" value="ECO:0007669"/>
    <property type="project" value="UniProtKB-ARBA"/>
</dbReference>
<dbReference type="InterPro" id="IPR015526">
    <property type="entry name" value="Frizzled/SFRP"/>
</dbReference>
<dbReference type="Pfam" id="PF01392">
    <property type="entry name" value="Fz"/>
    <property type="match status" value="1"/>
</dbReference>
<organism evidence="23 24">
    <name type="scientific">Stylophora pistillata</name>
    <name type="common">Smooth cauliflower coral</name>
    <dbReference type="NCBI Taxonomy" id="50429"/>
    <lineage>
        <taxon>Eukaryota</taxon>
        <taxon>Metazoa</taxon>
        <taxon>Cnidaria</taxon>
        <taxon>Anthozoa</taxon>
        <taxon>Hexacorallia</taxon>
        <taxon>Scleractinia</taxon>
        <taxon>Astrocoeniina</taxon>
        <taxon>Pocilloporidae</taxon>
        <taxon>Stylophora</taxon>
    </lineage>
</organism>
<dbReference type="PROSITE" id="PS50261">
    <property type="entry name" value="G_PROTEIN_RECEP_F2_4"/>
    <property type="match status" value="1"/>
</dbReference>
<feature type="domain" description="G-protein coupled receptors family 2 profile 2" evidence="22">
    <location>
        <begin position="186"/>
        <end position="449"/>
    </location>
</feature>
<keyword evidence="14" id="KW-0807">Transducer</keyword>
<keyword evidence="13" id="KW-0325">Glycoprotein</keyword>
<evidence type="ECO:0000256" key="18">
    <source>
        <dbReference type="SAM" id="MobiDB-lite"/>
    </source>
</evidence>
<feature type="transmembrane region" description="Helical" evidence="19">
    <location>
        <begin position="222"/>
        <end position="242"/>
    </location>
</feature>
<feature type="transmembrane region" description="Helical" evidence="19">
    <location>
        <begin position="271"/>
        <end position="293"/>
    </location>
</feature>
<keyword evidence="24" id="KW-1185">Reference proteome</keyword>
<evidence type="ECO:0000256" key="16">
    <source>
        <dbReference type="ARBA" id="ARBA00035037"/>
    </source>
</evidence>
<name>A0A2B4RK72_STYPI</name>
<dbReference type="InterPro" id="IPR020067">
    <property type="entry name" value="Frizzled_dom"/>
</dbReference>
<keyword evidence="8 19" id="KW-1133">Transmembrane helix</keyword>
<evidence type="ECO:0000256" key="19">
    <source>
        <dbReference type="SAM" id="Phobius"/>
    </source>
</evidence>
<keyword evidence="6 19" id="KW-0812">Transmembrane</keyword>
<dbReference type="GO" id="GO:0005886">
    <property type="term" value="C:plasma membrane"/>
    <property type="evidence" value="ECO:0007669"/>
    <property type="project" value="UniProtKB-SubCell"/>
</dbReference>
<dbReference type="GO" id="GO:0005113">
    <property type="term" value="F:patched binding"/>
    <property type="evidence" value="ECO:0007669"/>
    <property type="project" value="TreeGrafter"/>
</dbReference>
<dbReference type="Pfam" id="PF01534">
    <property type="entry name" value="Frizzled"/>
    <property type="match status" value="1"/>
</dbReference>
<comment type="subcellular location">
    <subcellularLocation>
        <location evidence="2">Cell membrane</location>
        <topology evidence="2">Multi-pass membrane protein</topology>
    </subcellularLocation>
    <subcellularLocation>
        <location evidence="1">Cell projection</location>
        <location evidence="1">Cilium</location>
    </subcellularLocation>
</comment>
<dbReference type="OrthoDB" id="10064659at2759"/>
<evidence type="ECO:0000259" key="21">
    <source>
        <dbReference type="PROSITE" id="PS50038"/>
    </source>
</evidence>
<evidence type="ECO:0000259" key="22">
    <source>
        <dbReference type="PROSITE" id="PS50261"/>
    </source>
</evidence>
<evidence type="ECO:0000256" key="3">
    <source>
        <dbReference type="ARBA" id="ARBA00008077"/>
    </source>
</evidence>
<dbReference type="InterPro" id="IPR017981">
    <property type="entry name" value="GPCR_2-like_7TM"/>
</dbReference>
<evidence type="ECO:0000256" key="14">
    <source>
        <dbReference type="ARBA" id="ARBA00023224"/>
    </source>
</evidence>
<dbReference type="PRINTS" id="PR00489">
    <property type="entry name" value="FRIZZLED"/>
</dbReference>
<feature type="chain" id="PRO_5012225395" description="Protein smoothened" evidence="20">
    <location>
        <begin position="22"/>
        <end position="588"/>
    </location>
</feature>
<feature type="transmembrane region" description="Helical" evidence="19">
    <location>
        <begin position="314"/>
        <end position="334"/>
    </location>
</feature>
<dbReference type="Gene3D" id="1.10.2000.10">
    <property type="entry name" value="Frizzled cysteine-rich domain"/>
    <property type="match status" value="1"/>
</dbReference>
<keyword evidence="11" id="KW-1015">Disulfide bond</keyword>
<dbReference type="GO" id="GO:0071679">
    <property type="term" value="P:commissural neuron axon guidance"/>
    <property type="evidence" value="ECO:0007669"/>
    <property type="project" value="TreeGrafter"/>
</dbReference>
<feature type="transmembrane region" description="Helical" evidence="19">
    <location>
        <begin position="404"/>
        <end position="424"/>
    </location>
</feature>
<evidence type="ECO:0000256" key="8">
    <source>
        <dbReference type="ARBA" id="ARBA00022989"/>
    </source>
</evidence>
<evidence type="ECO:0000256" key="11">
    <source>
        <dbReference type="ARBA" id="ARBA00023157"/>
    </source>
</evidence>
<dbReference type="GO" id="GO:0007224">
    <property type="term" value="P:smoothened signaling pathway"/>
    <property type="evidence" value="ECO:0007669"/>
    <property type="project" value="TreeGrafter"/>
</dbReference>
<feature type="domain" description="FZ" evidence="21">
    <location>
        <begin position="21"/>
        <end position="152"/>
    </location>
</feature>
<proteinExistence type="inferred from homology"/>
<comment type="caution">
    <text evidence="17">Lacks conserved residue(s) required for the propagation of feature annotation.</text>
</comment>
<dbReference type="Gene3D" id="1.20.1070.10">
    <property type="entry name" value="Rhodopsin 7-helix transmembrane proteins"/>
    <property type="match status" value="1"/>
</dbReference>
<accession>A0A2B4RK72</accession>
<evidence type="ECO:0000256" key="6">
    <source>
        <dbReference type="ARBA" id="ARBA00022692"/>
    </source>
</evidence>
<evidence type="ECO:0000313" key="23">
    <source>
        <dbReference type="EMBL" id="PFX16757.1"/>
    </source>
</evidence>
<evidence type="ECO:0000256" key="17">
    <source>
        <dbReference type="PROSITE-ProRule" id="PRU00090"/>
    </source>
</evidence>
<feature type="transmembrane region" description="Helical" evidence="19">
    <location>
        <begin position="189"/>
        <end position="210"/>
    </location>
</feature>
<evidence type="ECO:0000256" key="9">
    <source>
        <dbReference type="ARBA" id="ARBA00023040"/>
    </source>
</evidence>
<dbReference type="GO" id="GO:0007389">
    <property type="term" value="P:pattern specification process"/>
    <property type="evidence" value="ECO:0007669"/>
    <property type="project" value="TreeGrafter"/>
</dbReference>
<dbReference type="InterPro" id="IPR036790">
    <property type="entry name" value="Frizzled_dom_sf"/>
</dbReference>
<dbReference type="FunFam" id="1.20.1070.10:FF:000068">
    <property type="entry name" value="Smoothened, frizzled class receptor"/>
    <property type="match status" value="1"/>
</dbReference>
<dbReference type="GO" id="GO:0030425">
    <property type="term" value="C:dendrite"/>
    <property type="evidence" value="ECO:0007669"/>
    <property type="project" value="TreeGrafter"/>
</dbReference>
<evidence type="ECO:0000256" key="20">
    <source>
        <dbReference type="SAM" id="SignalP"/>
    </source>
</evidence>
<evidence type="ECO:0000256" key="4">
    <source>
        <dbReference type="ARBA" id="ARBA00022473"/>
    </source>
</evidence>
<evidence type="ECO:0000256" key="10">
    <source>
        <dbReference type="ARBA" id="ARBA00023136"/>
    </source>
</evidence>
<sequence>MAPTCFYAFLVTYLSLKGTDGGRFQCEPLEDQTCFGSRLDYNFTTLKLVTDSDNQLDVEKNLKQWEGLKFLSRCWSVLQPLLCQVYKPQCSNNNVTLPCREQCLATRKPCSVVERYHEEWPDFLKCERFPLGNCKDGSVTKLRINESACKRPLVETKHQSSWYEGIEGCGIQCENPIFTTKEHTRIHRFVGAFGSLSFTCSLFTMVTFLIGWKSQNRYPSVILFYMNTCFCAASMGFLIQFADGARNRTVCRADDTMRLQEPSESDSFLCILTFVLVYYFSMVGALWFVILAFSWSICFKSLGSTRDNFAGKVVYFHVIAWLVPLTLAVSVVALKQVDANSLSGICFVGYKNPNMRAIFLLVPLGVDLLIGGSFLTQGLVTLCKLRRANPNFLSHRAAHKIKETIMRVGVFSFISFLTVFTTFACHVYEYHNQKIWEESYRNFVRCIAERVARGQIWKATCAVETRPDLSIIELELASLFGTGIAMSSWTWTSNTLQTWQKLWRRITRKNRHPELSHYKLIRRMKKNRVAPAVLYPAIPEVQMDAILKMGEAIQQSGSPVKAPVPRQNNEEPLKLKSISELTPHENLS</sequence>
<feature type="signal peptide" evidence="20">
    <location>
        <begin position="1"/>
        <end position="21"/>
    </location>
</feature>
<dbReference type="SMART" id="SM01330">
    <property type="entry name" value="Frizzled"/>
    <property type="match status" value="1"/>
</dbReference>
<dbReference type="GO" id="GO:0005929">
    <property type="term" value="C:cilium"/>
    <property type="evidence" value="ECO:0007669"/>
    <property type="project" value="UniProtKB-SubCell"/>
</dbReference>
<keyword evidence="5" id="KW-1003">Cell membrane</keyword>
<evidence type="ECO:0000256" key="13">
    <source>
        <dbReference type="ARBA" id="ARBA00023180"/>
    </source>
</evidence>
<keyword evidence="10 19" id="KW-0472">Membrane</keyword>
<feature type="region of interest" description="Disordered" evidence="18">
    <location>
        <begin position="556"/>
        <end position="588"/>
    </location>
</feature>
<evidence type="ECO:0000256" key="2">
    <source>
        <dbReference type="ARBA" id="ARBA00004651"/>
    </source>
</evidence>
<keyword evidence="9" id="KW-0297">G-protein coupled receptor</keyword>
<dbReference type="InterPro" id="IPR000539">
    <property type="entry name" value="Frizzled/Smoothened_7TM"/>
</dbReference>
<dbReference type="PANTHER" id="PTHR11309:SF35">
    <property type="entry name" value="PROTEIN SMOOTHENED"/>
    <property type="match status" value="1"/>
</dbReference>
<evidence type="ECO:0000256" key="7">
    <source>
        <dbReference type="ARBA" id="ARBA00022729"/>
    </source>
</evidence>
<gene>
    <name evidence="23" type="primary">Smo</name>
    <name evidence="23" type="ORF">AWC38_SpisGene18936</name>
</gene>
<keyword evidence="7 20" id="KW-0732">Signal</keyword>
<evidence type="ECO:0000256" key="15">
    <source>
        <dbReference type="ARBA" id="ARBA00023273"/>
    </source>
</evidence>
<keyword evidence="4" id="KW-0217">Developmental protein</keyword>
<dbReference type="SUPFAM" id="SSF63501">
    <property type="entry name" value="Frizzled cysteine-rich domain"/>
    <property type="match status" value="1"/>
</dbReference>
<reference evidence="24" key="1">
    <citation type="journal article" date="2017" name="bioRxiv">
        <title>Comparative analysis of the genomes of Stylophora pistillata and Acropora digitifera provides evidence for extensive differences between species of corals.</title>
        <authorList>
            <person name="Voolstra C.R."/>
            <person name="Li Y."/>
            <person name="Liew Y.J."/>
            <person name="Baumgarten S."/>
            <person name="Zoccola D."/>
            <person name="Flot J.-F."/>
            <person name="Tambutte S."/>
            <person name="Allemand D."/>
            <person name="Aranda M."/>
        </authorList>
    </citation>
    <scope>NUCLEOTIDE SEQUENCE [LARGE SCALE GENOMIC DNA]</scope>
</reference>
<evidence type="ECO:0000256" key="5">
    <source>
        <dbReference type="ARBA" id="ARBA00022475"/>
    </source>
</evidence>
<feature type="transmembrane region" description="Helical" evidence="19">
    <location>
        <begin position="357"/>
        <end position="383"/>
    </location>
</feature>
<dbReference type="EMBL" id="LSMT01000520">
    <property type="protein sequence ID" value="PFX16757.1"/>
    <property type="molecule type" value="Genomic_DNA"/>
</dbReference>
<keyword evidence="12" id="KW-0675">Receptor</keyword>
<evidence type="ECO:0000313" key="24">
    <source>
        <dbReference type="Proteomes" id="UP000225706"/>
    </source>
</evidence>
<evidence type="ECO:0000256" key="12">
    <source>
        <dbReference type="ARBA" id="ARBA00023170"/>
    </source>
</evidence>
<protein>
    <recommendedName>
        <fullName evidence="16">Protein smoothened</fullName>
    </recommendedName>
</protein>